<name>A0A0J1AT44_9TREE</name>
<dbReference type="GeneID" id="28985259"/>
<feature type="region of interest" description="Disordered" evidence="2">
    <location>
        <begin position="111"/>
        <end position="147"/>
    </location>
</feature>
<evidence type="ECO:0000256" key="1">
    <source>
        <dbReference type="SAM" id="Coils"/>
    </source>
</evidence>
<organism evidence="3 4">
    <name type="scientific">Cutaneotrichosporon oleaginosum</name>
    <dbReference type="NCBI Taxonomy" id="879819"/>
    <lineage>
        <taxon>Eukaryota</taxon>
        <taxon>Fungi</taxon>
        <taxon>Dikarya</taxon>
        <taxon>Basidiomycota</taxon>
        <taxon>Agaricomycotina</taxon>
        <taxon>Tremellomycetes</taxon>
        <taxon>Trichosporonales</taxon>
        <taxon>Trichosporonaceae</taxon>
        <taxon>Cutaneotrichosporon</taxon>
    </lineage>
</organism>
<feature type="compositionally biased region" description="Low complexity" evidence="2">
    <location>
        <begin position="52"/>
        <end position="69"/>
    </location>
</feature>
<keyword evidence="1" id="KW-0175">Coiled coil</keyword>
<dbReference type="RefSeq" id="XP_018274975.1">
    <property type="nucleotide sequence ID" value="XM_018424656.1"/>
</dbReference>
<dbReference type="Proteomes" id="UP000053611">
    <property type="component" value="Unassembled WGS sequence"/>
</dbReference>
<feature type="compositionally biased region" description="Low complexity" evidence="2">
    <location>
        <begin position="111"/>
        <end position="122"/>
    </location>
</feature>
<dbReference type="EMBL" id="KQ087302">
    <property type="protein sequence ID" value="KLT38484.1"/>
    <property type="molecule type" value="Genomic_DNA"/>
</dbReference>
<protein>
    <submittedName>
        <fullName evidence="3">Uncharacterized protein</fullName>
    </submittedName>
</protein>
<proteinExistence type="predicted"/>
<accession>A0A0J1AT44</accession>
<reference evidence="3 4" key="1">
    <citation type="submission" date="2015-03" db="EMBL/GenBank/DDBJ databases">
        <title>Genomics and transcriptomics of the oil-accumulating basidiomycete yeast T. oleaginosus allow insights into substrate utilization and the diverse evolutionary trajectories of mating systems in fungi.</title>
        <authorList>
            <consortium name="DOE Joint Genome Institute"/>
            <person name="Kourist R."/>
            <person name="Kracht O."/>
            <person name="Bracharz F."/>
            <person name="Lipzen A."/>
            <person name="Nolan M."/>
            <person name="Ohm R."/>
            <person name="Grigoriev I."/>
            <person name="Sun S."/>
            <person name="Heitman J."/>
            <person name="Bruck T."/>
            <person name="Nowrousian M."/>
        </authorList>
    </citation>
    <scope>NUCLEOTIDE SEQUENCE [LARGE SCALE GENOMIC DNA]</scope>
    <source>
        <strain evidence="3 4">IBC0246</strain>
    </source>
</reference>
<keyword evidence="4" id="KW-1185">Reference proteome</keyword>
<gene>
    <name evidence="3" type="ORF">CC85DRAFT_289484</name>
</gene>
<evidence type="ECO:0000256" key="2">
    <source>
        <dbReference type="SAM" id="MobiDB-lite"/>
    </source>
</evidence>
<sequence>MQSYILYHILRKTAPSPLASPDTSTAIVSEYASGSDIAADTSPDPGESVQNPASFASPSRPESESAPLPHSRPSEPLPPQPTSDADVLASLSIAPTLSDTATRMQTALGHEGEAAAAASATSERAEHRNDDSNPLAATGEASRPSPHSATIADLTAAMKDVQAHIDAQTRAAASQAASIAALAETARAMRTSHATLAEVQAMRQTLAALGVTRLHTSAEAQGAIELPLENSVGGAVRHLRAAAAALEGAAVREVHAREGELAAARAEWESEKERMGGEMQRMNDRCAQAEGRARALTREREEMVVKYHAERRRLGDEVFAAKEALYAVTGMMCSTCARRFEAKRTQRWKR</sequence>
<dbReference type="AlphaFoldDB" id="A0A0J1AT44"/>
<feature type="region of interest" description="Disordered" evidence="2">
    <location>
        <begin position="35"/>
        <end position="85"/>
    </location>
</feature>
<evidence type="ECO:0000313" key="3">
    <source>
        <dbReference type="EMBL" id="KLT38484.1"/>
    </source>
</evidence>
<evidence type="ECO:0000313" key="4">
    <source>
        <dbReference type="Proteomes" id="UP000053611"/>
    </source>
</evidence>
<feature type="coiled-coil region" evidence="1">
    <location>
        <begin position="265"/>
        <end position="306"/>
    </location>
</feature>